<organism evidence="1 2">
    <name type="scientific">Campylobacter gracilis RM3268</name>
    <dbReference type="NCBI Taxonomy" id="553220"/>
    <lineage>
        <taxon>Bacteria</taxon>
        <taxon>Pseudomonadati</taxon>
        <taxon>Campylobacterota</taxon>
        <taxon>Epsilonproteobacteria</taxon>
        <taxon>Campylobacterales</taxon>
        <taxon>Campylobacteraceae</taxon>
        <taxon>Campylobacter</taxon>
    </lineage>
</organism>
<comment type="caution">
    <text evidence="1">The sequence shown here is derived from an EMBL/GenBank/DDBJ whole genome shotgun (WGS) entry which is preliminary data.</text>
</comment>
<keyword evidence="2" id="KW-1185">Reference proteome</keyword>
<evidence type="ECO:0008006" key="3">
    <source>
        <dbReference type="Google" id="ProtNLM"/>
    </source>
</evidence>
<proteinExistence type="predicted"/>
<sequence length="205" mass="23129">MKNFIIFAVLAALLGGCGVLRPAKSDKEFKFYDGNKTVIYKFAGENLYENGRNLGVYSIYRNNIRTIAVDGAGRSYGNNYRSALNAKRMKFYHFDDGGAMIFSVWHKDGICSVYNAGRYVNFDFISNTFKDGDWLYADGKISKSDDEGIIQNGASKELGVYKTSDISKLIQDKKMDRAVKISVTSVYLHGYAKAMKTRKLDDFCR</sequence>
<dbReference type="EMBL" id="ACYG01000032">
    <property type="protein sequence ID" value="EEV16229.1"/>
    <property type="molecule type" value="Genomic_DNA"/>
</dbReference>
<dbReference type="Proteomes" id="UP000005709">
    <property type="component" value="Unassembled WGS sequence"/>
</dbReference>
<name>C8PLB7_9BACT</name>
<reference evidence="1 2" key="1">
    <citation type="submission" date="2009-07" db="EMBL/GenBank/DDBJ databases">
        <authorList>
            <person name="Madupu R."/>
            <person name="Sebastian Y."/>
            <person name="Durkin A.S."/>
            <person name="Torralba M."/>
            <person name="Methe B."/>
            <person name="Sutton G.G."/>
            <person name="Strausberg R.L."/>
            <person name="Nelson K.E."/>
        </authorList>
    </citation>
    <scope>NUCLEOTIDE SEQUENCE [LARGE SCALE GENOMIC DNA]</scope>
    <source>
        <strain evidence="1 2">RM3268</strain>
    </source>
</reference>
<dbReference type="STRING" id="824.CGRAC_1407"/>
<protein>
    <recommendedName>
        <fullName evidence="3">Lipoprotein</fullName>
    </recommendedName>
</protein>
<gene>
    <name evidence="1" type="ORF">CAMGR0001_1926</name>
</gene>
<evidence type="ECO:0000313" key="2">
    <source>
        <dbReference type="Proteomes" id="UP000005709"/>
    </source>
</evidence>
<dbReference type="AlphaFoldDB" id="C8PLB7"/>
<dbReference type="RefSeq" id="WP_005873204.1">
    <property type="nucleotide sequence ID" value="NZ_ACYG01000032.1"/>
</dbReference>
<accession>C8PLB7</accession>
<dbReference type="PROSITE" id="PS51257">
    <property type="entry name" value="PROKAR_LIPOPROTEIN"/>
    <property type="match status" value="1"/>
</dbReference>
<evidence type="ECO:0000313" key="1">
    <source>
        <dbReference type="EMBL" id="EEV16229.1"/>
    </source>
</evidence>